<evidence type="ECO:0000313" key="2">
    <source>
        <dbReference type="EMBL" id="XCD07667.1"/>
    </source>
</evidence>
<reference evidence="2" key="1">
    <citation type="submission" date="2024-03" db="EMBL/GenBank/DDBJ databases">
        <title>Diverse circular DNA viruses in blood, oral, and fecal samples of captive lemurs.</title>
        <authorList>
            <person name="Paietta E.N."/>
            <person name="Kraberger S."/>
            <person name="Lund M.C."/>
            <person name="Custer J.M."/>
            <person name="Vargas K.M."/>
            <person name="Ehmke E.E."/>
            <person name="Yoder A.D."/>
            <person name="Varsani A."/>
        </authorList>
    </citation>
    <scope>NUCLEOTIDE SEQUENCE</scope>
    <source>
        <strain evidence="2">Duke_28FS_26</strain>
    </source>
</reference>
<name>A0AAU8B8T5_9VIRU</name>
<dbReference type="EMBL" id="PP511794">
    <property type="protein sequence ID" value="XCD07667.1"/>
    <property type="molecule type" value="Genomic_DNA"/>
</dbReference>
<protein>
    <submittedName>
        <fullName evidence="2">Replication initiator protein</fullName>
    </submittedName>
</protein>
<dbReference type="Pfam" id="PF23343">
    <property type="entry name" value="REP_ORF2-G2P"/>
    <property type="match status" value="1"/>
</dbReference>
<sequence>MCLCPITIPNPYFSQSPSAVQRGEVFSSFEAARFCRLKSPSIQVPCGHCEECRRRRVNDLTVRAYIESLTSYVYNIMLSYDSDHLPVSDFSVVDDNGELRPLRLAYAPKEHIQNLFKRMRNLPEFKDRGFRYVATSEFGGQRHRPHWHVLLFVARKNTDPSDFPYRFQSFLRENILRYYSINRGSLRAPVYEPLLTPSSKFFKGKEYTNYLVKFVETRTSQDVDSAPISNYIGYLSKYVYKDDRYVSDVYDKYLSKLDLDHFSDLYKAIFDILRPKFLISKGFGLGFYPSDGSLVYCSFLNGFMTTQLKTVRQKSSYVDLANFIDSRDPSYIERIKSDVLRDVQISASFDVYARAHYTVYDYRVACFLLATDRSLRRSIYNVKPDFPFPPRISISSYRAFFDVSIRESTARCLEHSVVASVIRSAIENSISNVQSNFFSISLVLPKKTLTFALPAFYKRRFLTLSDYEKFLNLRKINSFDDLPIFSRSPLRLSSDEIRSDGLRRYADLSVENSRQANPFSSLSFDAYDVLYCDSTLSVYCKDFIAREASSLAKTRMIDRL</sequence>
<proteinExistence type="predicted"/>
<accession>A0AAU8B8T5</accession>
<evidence type="ECO:0000259" key="1">
    <source>
        <dbReference type="Pfam" id="PF23343"/>
    </source>
</evidence>
<dbReference type="InterPro" id="IPR056906">
    <property type="entry name" value="ORF2/G2P_dom"/>
</dbReference>
<organism evidence="2">
    <name type="scientific">Dulem virus 269</name>
    <dbReference type="NCBI Taxonomy" id="3145746"/>
    <lineage>
        <taxon>Viruses</taxon>
        <taxon>Monodnaviria</taxon>
        <taxon>Sangervirae</taxon>
        <taxon>Phixviricota</taxon>
        <taxon>Malgrandaviricetes</taxon>
        <taxon>Petitvirales</taxon>
        <taxon>Microviridae</taxon>
        <taxon>Microvirus</taxon>
    </lineage>
</organism>
<feature type="domain" description="Replication-associated protein ORF2/G2P" evidence="1">
    <location>
        <begin position="109"/>
        <end position="242"/>
    </location>
</feature>